<dbReference type="AlphaFoldDB" id="A0A511JF54"/>
<dbReference type="NCBIfam" id="TIGR01490">
    <property type="entry name" value="HAD-SF-IB-hyp1"/>
    <property type="match status" value="1"/>
</dbReference>
<dbReference type="GO" id="GO:0046872">
    <property type="term" value="F:metal ion binding"/>
    <property type="evidence" value="ECO:0007669"/>
    <property type="project" value="UniProtKB-KW"/>
</dbReference>
<dbReference type="InterPro" id="IPR050582">
    <property type="entry name" value="HAD-like_SerB"/>
</dbReference>
<keyword evidence="2" id="KW-0479">Metal-binding</keyword>
<evidence type="ECO:0000256" key="2">
    <source>
        <dbReference type="ARBA" id="ARBA00022723"/>
    </source>
</evidence>
<dbReference type="EMBL" id="BJWG01000019">
    <property type="protein sequence ID" value="GEL96363.1"/>
    <property type="molecule type" value="Genomic_DNA"/>
</dbReference>
<proteinExistence type="inferred from homology"/>
<dbReference type="Pfam" id="PF12710">
    <property type="entry name" value="HAD"/>
    <property type="match status" value="1"/>
</dbReference>
<name>A0A511JF54_9CELL</name>
<dbReference type="Proteomes" id="UP000321720">
    <property type="component" value="Unassembled WGS sequence"/>
</dbReference>
<evidence type="ECO:0000313" key="5">
    <source>
        <dbReference type="EMBL" id="GEL96363.1"/>
    </source>
</evidence>
<comment type="similarity">
    <text evidence="1">Belongs to the HAD-like hydrolase superfamily. SerB family.</text>
</comment>
<keyword evidence="4" id="KW-0460">Magnesium</keyword>
<gene>
    <name evidence="5" type="ORF">CCO02nite_30210</name>
</gene>
<dbReference type="InterPro" id="IPR006385">
    <property type="entry name" value="HAD_hydro_SerB1"/>
</dbReference>
<reference evidence="5 6" key="1">
    <citation type="submission" date="2019-07" db="EMBL/GenBank/DDBJ databases">
        <title>Whole genome shotgun sequence of Cellulomonas composti NBRC 100758.</title>
        <authorList>
            <person name="Hosoyama A."/>
            <person name="Uohara A."/>
            <person name="Ohji S."/>
            <person name="Ichikawa N."/>
        </authorList>
    </citation>
    <scope>NUCLEOTIDE SEQUENCE [LARGE SCALE GENOMIC DNA]</scope>
    <source>
        <strain evidence="5 6">NBRC 100758</strain>
    </source>
</reference>
<dbReference type="InterPro" id="IPR023214">
    <property type="entry name" value="HAD_sf"/>
</dbReference>
<dbReference type="Gene3D" id="1.20.1440.100">
    <property type="entry name" value="SG protein - dephosphorylation function"/>
    <property type="match status" value="1"/>
</dbReference>
<keyword evidence="3 5" id="KW-0378">Hydrolase</keyword>
<dbReference type="NCBIfam" id="TIGR01488">
    <property type="entry name" value="HAD-SF-IB"/>
    <property type="match status" value="1"/>
</dbReference>
<evidence type="ECO:0000313" key="6">
    <source>
        <dbReference type="Proteomes" id="UP000321720"/>
    </source>
</evidence>
<accession>A0A511JF54</accession>
<dbReference type="PANTHER" id="PTHR43344">
    <property type="entry name" value="PHOSPHOSERINE PHOSPHATASE"/>
    <property type="match status" value="1"/>
</dbReference>
<keyword evidence="6" id="KW-1185">Reference proteome</keyword>
<evidence type="ECO:0000256" key="3">
    <source>
        <dbReference type="ARBA" id="ARBA00022801"/>
    </source>
</evidence>
<dbReference type="InterPro" id="IPR036412">
    <property type="entry name" value="HAD-like_sf"/>
</dbReference>
<dbReference type="GO" id="GO:0016787">
    <property type="term" value="F:hydrolase activity"/>
    <property type="evidence" value="ECO:0007669"/>
    <property type="project" value="UniProtKB-KW"/>
</dbReference>
<dbReference type="Gene3D" id="3.40.50.1000">
    <property type="entry name" value="HAD superfamily/HAD-like"/>
    <property type="match status" value="1"/>
</dbReference>
<dbReference type="RefSeq" id="WP_186812734.1">
    <property type="nucleotide sequence ID" value="NZ_BJWG01000019.1"/>
</dbReference>
<evidence type="ECO:0000256" key="1">
    <source>
        <dbReference type="ARBA" id="ARBA00009184"/>
    </source>
</evidence>
<evidence type="ECO:0000256" key="4">
    <source>
        <dbReference type="ARBA" id="ARBA00022842"/>
    </source>
</evidence>
<dbReference type="PANTHER" id="PTHR43344:SF15">
    <property type="entry name" value="PHOSPHOSERINE PHOSPHATASE SERB1"/>
    <property type="match status" value="1"/>
</dbReference>
<dbReference type="SUPFAM" id="SSF56784">
    <property type="entry name" value="HAD-like"/>
    <property type="match status" value="1"/>
</dbReference>
<protein>
    <submittedName>
        <fullName evidence="5">Hydrolase</fullName>
    </submittedName>
</protein>
<organism evidence="5 6">
    <name type="scientific">Cellulomonas composti</name>
    <dbReference type="NCBI Taxonomy" id="266130"/>
    <lineage>
        <taxon>Bacteria</taxon>
        <taxon>Bacillati</taxon>
        <taxon>Actinomycetota</taxon>
        <taxon>Actinomycetes</taxon>
        <taxon>Micrococcales</taxon>
        <taxon>Cellulomonadaceae</taxon>
        <taxon>Cellulomonas</taxon>
    </lineage>
</organism>
<dbReference type="FunFam" id="3.40.50.1000:FF:000025">
    <property type="entry name" value="HAD hydrolase, family IB"/>
    <property type="match status" value="1"/>
</dbReference>
<sequence length="265" mass="29213">MFPAPPGVRAAAFFDVDNTIIRGASAFHLAVALYRRDFFRVPDLVRFALHQLRYRMFGEDKHQIDEVRTRALEIVRGHSVAEITAVAEDVYDEVLCLRIYPGTQRLLDAHLAAGHQVWLVTASPLEIGELIARRLGATGALGTLAEHRNGFYTGRLVGDMLHGEAKAAAVRALAERENLSLEASFAYGDSTNDVPILSTVGHPCAINPDRRLRHHAATEGWPVREFRAVRRPGVRRSIDAASLAGLAWACGLSLRALRRRLAGRA</sequence>
<comment type="caution">
    <text evidence="5">The sequence shown here is derived from an EMBL/GenBank/DDBJ whole genome shotgun (WGS) entry which is preliminary data.</text>
</comment>